<dbReference type="WBParaSite" id="jg9226">
    <property type="protein sequence ID" value="jg9226"/>
    <property type="gene ID" value="jg9226"/>
</dbReference>
<sequence>MSDFEIAPLEDLKIRFPGAAFSFCLFHLSQNVFMSLKKKGLATLYYNAELKTLLRCLSALAFLPVAEVGLGFDEVVAAIGEKIADGTVHQSKVVELQAHLKYFEKIYVRRLDANRATANFLFPVDGWNCFDIVLNKLLRTNNAMEGWHKQFNQKFPKKNLNLSHFIVRLKEEEEHTWQLATRHAVHPADPLRNARSSKQENSEKQISKLVLDYSNANVHMRQRLRFLCRVQYYMSKFYNPVAYEEDVEPEGGETGFGQVVPGEMDQNVDYDYHELYALLED</sequence>
<keyword evidence="1" id="KW-1185">Reference proteome</keyword>
<protein>
    <submittedName>
        <fullName evidence="2">MULE transposase domain-containing protein</fullName>
    </submittedName>
</protein>
<accession>A0A915ET50</accession>
<proteinExistence type="predicted"/>
<name>A0A915ET50_9BILA</name>
<organism evidence="1 2">
    <name type="scientific">Ditylenchus dipsaci</name>
    <dbReference type="NCBI Taxonomy" id="166011"/>
    <lineage>
        <taxon>Eukaryota</taxon>
        <taxon>Metazoa</taxon>
        <taxon>Ecdysozoa</taxon>
        <taxon>Nematoda</taxon>
        <taxon>Chromadorea</taxon>
        <taxon>Rhabditida</taxon>
        <taxon>Tylenchina</taxon>
        <taxon>Tylenchomorpha</taxon>
        <taxon>Sphaerularioidea</taxon>
        <taxon>Anguinidae</taxon>
        <taxon>Anguininae</taxon>
        <taxon>Ditylenchus</taxon>
    </lineage>
</organism>
<reference evidence="2" key="1">
    <citation type="submission" date="2022-11" db="UniProtKB">
        <authorList>
            <consortium name="WormBaseParasite"/>
        </authorList>
    </citation>
    <scope>IDENTIFICATION</scope>
</reference>
<dbReference type="AlphaFoldDB" id="A0A915ET50"/>
<dbReference type="Proteomes" id="UP000887574">
    <property type="component" value="Unplaced"/>
</dbReference>
<evidence type="ECO:0000313" key="2">
    <source>
        <dbReference type="WBParaSite" id="jg9226"/>
    </source>
</evidence>
<evidence type="ECO:0000313" key="1">
    <source>
        <dbReference type="Proteomes" id="UP000887574"/>
    </source>
</evidence>